<comment type="similarity">
    <text evidence="1">Belongs to the DNA polymerase type-Y family.</text>
</comment>
<organism evidence="5 6">
    <name type="scientific">Paramicrobacterium chengjingii</name>
    <dbReference type="NCBI Taxonomy" id="2769067"/>
    <lineage>
        <taxon>Bacteria</taxon>
        <taxon>Bacillati</taxon>
        <taxon>Actinomycetota</taxon>
        <taxon>Actinomycetes</taxon>
        <taxon>Micrococcales</taxon>
        <taxon>Microbacteriaceae</taxon>
        <taxon>Paramicrobacterium</taxon>
    </lineage>
</organism>
<dbReference type="InterPro" id="IPR050356">
    <property type="entry name" value="SulA_CellDiv_inhibitor"/>
</dbReference>
<accession>A0ABX6YEP3</accession>
<gene>
    <name evidence="5" type="ORF">HCR76_09260</name>
</gene>
<keyword evidence="6" id="KW-1185">Reference proteome</keyword>
<dbReference type="PANTHER" id="PTHR35369:SF2">
    <property type="entry name" value="BLR3025 PROTEIN"/>
    <property type="match status" value="1"/>
</dbReference>
<dbReference type="Proteomes" id="UP000662814">
    <property type="component" value="Chromosome"/>
</dbReference>
<proteinExistence type="inferred from homology"/>
<dbReference type="Gene3D" id="3.30.70.270">
    <property type="match status" value="1"/>
</dbReference>
<keyword evidence="2" id="KW-0227">DNA damage</keyword>
<reference evidence="5 6" key="1">
    <citation type="submission" date="2020-12" db="EMBL/GenBank/DDBJ databases">
        <title>Microbacterium sp. HY060.</title>
        <authorList>
            <person name="Zhou J."/>
        </authorList>
    </citation>
    <scope>NUCLEOTIDE SEQUENCE [LARGE SCALE GENOMIC DNA]</scope>
    <source>
        <strain evidence="5 6">HY60</strain>
    </source>
</reference>
<evidence type="ECO:0000259" key="4">
    <source>
        <dbReference type="PROSITE" id="PS50173"/>
    </source>
</evidence>
<comment type="function">
    <text evidence="3">Poorly processive, error-prone DNA polymerase involved in untargeted mutagenesis. Copies undamaged DNA at stalled replication forks, which arise in vivo from mismatched or misaligned primer ends. These misaligned primers can be extended by PolIV. Exhibits no 3'-5' exonuclease (proofreading) activity. May be involved in translesional synthesis, in conjunction with the beta clamp from PolIII.</text>
</comment>
<evidence type="ECO:0000256" key="1">
    <source>
        <dbReference type="ARBA" id="ARBA00010945"/>
    </source>
</evidence>
<sequence>MGTSIKRTLVLRFPGWSTAAAATARGIAQEVPLALLVTGAVSACNAAASAWGVAQGQRMREAQAACPQLDVHPYDRDADYRAFEGIFQVIEEHAPGGQILQPGLCALRLRGPSRYYGGERAAAEMLMSAVRASGFADVRAGIADGIFPAELAARRARAGEIVAISPADTARFVAAVPIDELPAEALAENGPLLHRLGVHFLGDYARLHVDQVRDRFGPDAVRVHRLANGDDPRTVVPTDTSLEHSVHREFDEALDRVDQIAFSLRADIDDLTERVAESKKVATSIRIELRDDRGGLKERTWLHPRFFRASDIVDRVRWQVQGTHAGAAALDAPISAVLITVAAIDDASHYEAGLWGDSTDQRVHNSITRVQSMIGHTGVCTLQPGEGRLMRERQLLVPWGEKRASADRSSEPWPGSQTGLAPSLVFENPVEVAVLDTAGDIATLTERGTLRAPLMALSLEGSIRMLRGWAGPWSLDVRWWDARRHQRVHRFQAVDDRGDAWMLTMQNDRWSVEARYD</sequence>
<dbReference type="InterPro" id="IPR001126">
    <property type="entry name" value="UmuC"/>
</dbReference>
<dbReference type="Gene3D" id="3.40.1170.60">
    <property type="match status" value="1"/>
</dbReference>
<evidence type="ECO:0000313" key="5">
    <source>
        <dbReference type="EMBL" id="QPZ37069.1"/>
    </source>
</evidence>
<dbReference type="RefSeq" id="WP_166993100.1">
    <property type="nucleotide sequence ID" value="NZ_CP061169.1"/>
</dbReference>
<dbReference type="CDD" id="cd03468">
    <property type="entry name" value="PolY_like"/>
    <property type="match status" value="1"/>
</dbReference>
<evidence type="ECO:0000256" key="3">
    <source>
        <dbReference type="ARBA" id="ARBA00025589"/>
    </source>
</evidence>
<dbReference type="EMBL" id="CP061169">
    <property type="protein sequence ID" value="QPZ37069.1"/>
    <property type="molecule type" value="Genomic_DNA"/>
</dbReference>
<dbReference type="PANTHER" id="PTHR35369">
    <property type="entry name" value="BLR3025 PROTEIN-RELATED"/>
    <property type="match status" value="1"/>
</dbReference>
<name>A0ABX6YEP3_9MICO</name>
<protein>
    <submittedName>
        <fullName evidence="5">DNA polymerase Y family protein</fullName>
    </submittedName>
</protein>
<evidence type="ECO:0000256" key="2">
    <source>
        <dbReference type="ARBA" id="ARBA00022763"/>
    </source>
</evidence>
<feature type="domain" description="UmuC" evidence="4">
    <location>
        <begin position="32"/>
        <end position="185"/>
    </location>
</feature>
<dbReference type="InterPro" id="IPR043128">
    <property type="entry name" value="Rev_trsase/Diguanyl_cyclase"/>
</dbReference>
<dbReference type="InterPro" id="IPR043502">
    <property type="entry name" value="DNA/RNA_pol_sf"/>
</dbReference>
<evidence type="ECO:0000313" key="6">
    <source>
        <dbReference type="Proteomes" id="UP000662814"/>
    </source>
</evidence>
<dbReference type="PROSITE" id="PS50173">
    <property type="entry name" value="UMUC"/>
    <property type="match status" value="1"/>
</dbReference>
<dbReference type="Pfam" id="PF00817">
    <property type="entry name" value="IMS"/>
    <property type="match status" value="1"/>
</dbReference>
<dbReference type="SUPFAM" id="SSF56672">
    <property type="entry name" value="DNA/RNA polymerases"/>
    <property type="match status" value="1"/>
</dbReference>